<sequence>MTLDVLGLLEICTNETANHEMGGRSEKHMDAELALSLTNPTAVLLATTPDIPTRMGPFEESVDEKQEITTRTTSHQATTPLRNLQAQSSAIHAKNKQEGVAELPSAVHVAQRLFQ</sequence>
<protein>
    <submittedName>
        <fullName evidence="1">Uncharacterized protein</fullName>
    </submittedName>
</protein>
<evidence type="ECO:0000313" key="2">
    <source>
        <dbReference type="Proteomes" id="UP001590951"/>
    </source>
</evidence>
<proteinExistence type="predicted"/>
<reference evidence="1 2" key="1">
    <citation type="submission" date="2024-09" db="EMBL/GenBank/DDBJ databases">
        <title>Rethinking Asexuality: The Enigmatic Case of Functional Sexual Genes in Lepraria (Stereocaulaceae).</title>
        <authorList>
            <person name="Doellman M."/>
            <person name="Sun Y."/>
            <person name="Barcenas-Pena A."/>
            <person name="Lumbsch H.T."/>
            <person name="Grewe F."/>
        </authorList>
    </citation>
    <scope>NUCLEOTIDE SEQUENCE [LARGE SCALE GENOMIC DNA]</scope>
    <source>
        <strain evidence="1 2">Grewe 0041</strain>
    </source>
</reference>
<dbReference type="EMBL" id="JBHFEH010000057">
    <property type="protein sequence ID" value="KAL2049837.1"/>
    <property type="molecule type" value="Genomic_DNA"/>
</dbReference>
<name>A0ABR4AVZ2_9LECA</name>
<organism evidence="1 2">
    <name type="scientific">Lepraria finkii</name>
    <dbReference type="NCBI Taxonomy" id="1340010"/>
    <lineage>
        <taxon>Eukaryota</taxon>
        <taxon>Fungi</taxon>
        <taxon>Dikarya</taxon>
        <taxon>Ascomycota</taxon>
        <taxon>Pezizomycotina</taxon>
        <taxon>Lecanoromycetes</taxon>
        <taxon>OSLEUM clade</taxon>
        <taxon>Lecanoromycetidae</taxon>
        <taxon>Lecanorales</taxon>
        <taxon>Lecanorineae</taxon>
        <taxon>Stereocaulaceae</taxon>
        <taxon>Lepraria</taxon>
    </lineage>
</organism>
<dbReference type="Proteomes" id="UP001590951">
    <property type="component" value="Unassembled WGS sequence"/>
</dbReference>
<accession>A0ABR4AVZ2</accession>
<evidence type="ECO:0000313" key="1">
    <source>
        <dbReference type="EMBL" id="KAL2049837.1"/>
    </source>
</evidence>
<comment type="caution">
    <text evidence="1">The sequence shown here is derived from an EMBL/GenBank/DDBJ whole genome shotgun (WGS) entry which is preliminary data.</text>
</comment>
<gene>
    <name evidence="1" type="ORF">ABVK25_009932</name>
</gene>
<keyword evidence="2" id="KW-1185">Reference proteome</keyword>